<feature type="region of interest" description="Disordered" evidence="1">
    <location>
        <begin position="202"/>
        <end position="223"/>
    </location>
</feature>
<evidence type="ECO:0000313" key="3">
    <source>
        <dbReference type="EMBL" id="SUI47484.1"/>
    </source>
</evidence>
<name>A0A379YN22_9GAMM</name>
<dbReference type="EMBL" id="UGYO01000001">
    <property type="protein sequence ID" value="SUI47484.1"/>
    <property type="molecule type" value="Genomic_DNA"/>
</dbReference>
<dbReference type="SUPFAM" id="SSF103359">
    <property type="entry name" value="Suppressor of Fused, N-terminal domain"/>
    <property type="match status" value="1"/>
</dbReference>
<reference evidence="3 4" key="1">
    <citation type="submission" date="2018-06" db="EMBL/GenBank/DDBJ databases">
        <authorList>
            <consortium name="Pathogen Informatics"/>
            <person name="Doyle S."/>
        </authorList>
    </citation>
    <scope>NUCLEOTIDE SEQUENCE [LARGE SCALE GENOMIC DNA]</scope>
    <source>
        <strain evidence="3 4">NCTC10738</strain>
    </source>
</reference>
<sequence length="223" mass="24871">MSFLEESWEDREEKAYKEIFGDTGPGIYPLSNEIFSRMNAKSVDPRWLTHGVFMCPPYGNRSSWAYVTSGMSNPWEAEEPAEFSGLGVEFLMETENEETWAIEVLQTLMAYNLLLVSGQMGEFPPLDYGHRVPLSLSDSIKAMMFVHPATFQSTFAIKSGKVDLLQVVGITSAELAAAKQSSSDELSKQIINVTGGLITKKERASVEQDNKRQQKTTKTPIIS</sequence>
<organism evidence="3 4">
    <name type="scientific">Shewanella algae</name>
    <dbReference type="NCBI Taxonomy" id="38313"/>
    <lineage>
        <taxon>Bacteria</taxon>
        <taxon>Pseudomonadati</taxon>
        <taxon>Pseudomonadota</taxon>
        <taxon>Gammaproteobacteria</taxon>
        <taxon>Alteromonadales</taxon>
        <taxon>Shewanellaceae</taxon>
        <taxon>Shewanella</taxon>
    </lineage>
</organism>
<feature type="domain" description="Suppressor of fused-like" evidence="2">
    <location>
        <begin position="52"/>
        <end position="203"/>
    </location>
</feature>
<dbReference type="InterPro" id="IPR037181">
    <property type="entry name" value="SUFU_N"/>
</dbReference>
<evidence type="ECO:0000256" key="1">
    <source>
        <dbReference type="SAM" id="MobiDB-lite"/>
    </source>
</evidence>
<dbReference type="RefSeq" id="WP_115389032.1">
    <property type="nucleotide sequence ID" value="NZ_JADZHC010000112.1"/>
</dbReference>
<feature type="compositionally biased region" description="Basic and acidic residues" evidence="1">
    <location>
        <begin position="202"/>
        <end position="212"/>
    </location>
</feature>
<dbReference type="InterPro" id="IPR020941">
    <property type="entry name" value="SUFU-like_domain"/>
</dbReference>
<evidence type="ECO:0000313" key="4">
    <source>
        <dbReference type="Proteomes" id="UP000254069"/>
    </source>
</evidence>
<proteinExistence type="predicted"/>
<dbReference type="AlphaFoldDB" id="A0A379YN22"/>
<protein>
    <submittedName>
        <fullName evidence="3">Suppressor of fused protein (SUFU)</fullName>
    </submittedName>
</protein>
<evidence type="ECO:0000259" key="2">
    <source>
        <dbReference type="Pfam" id="PF05076"/>
    </source>
</evidence>
<gene>
    <name evidence="3" type="ORF">NCTC10738_00302</name>
</gene>
<accession>A0A379YN22</accession>
<dbReference type="Proteomes" id="UP000254069">
    <property type="component" value="Unassembled WGS sequence"/>
</dbReference>
<keyword evidence="4" id="KW-1185">Reference proteome</keyword>
<dbReference type="Pfam" id="PF05076">
    <property type="entry name" value="SUFU"/>
    <property type="match status" value="1"/>
</dbReference>